<dbReference type="InterPro" id="IPR002401">
    <property type="entry name" value="Cyt_P450_E_grp-I"/>
</dbReference>
<name>A0ABD3VMH8_SINWO</name>
<accession>A0ABD3VMH8</accession>
<keyword evidence="4" id="KW-0472">Membrane</keyword>
<keyword evidence="4" id="KW-1133">Transmembrane helix</keyword>
<keyword evidence="3" id="KW-0408">Iron</keyword>
<feature type="transmembrane region" description="Helical" evidence="4">
    <location>
        <begin position="6"/>
        <end position="27"/>
    </location>
</feature>
<organism evidence="5 6">
    <name type="scientific">Sinanodonta woodiana</name>
    <name type="common">Chinese pond mussel</name>
    <name type="synonym">Anodonta woodiana</name>
    <dbReference type="NCBI Taxonomy" id="1069815"/>
    <lineage>
        <taxon>Eukaryota</taxon>
        <taxon>Metazoa</taxon>
        <taxon>Spiralia</taxon>
        <taxon>Lophotrochozoa</taxon>
        <taxon>Mollusca</taxon>
        <taxon>Bivalvia</taxon>
        <taxon>Autobranchia</taxon>
        <taxon>Heteroconchia</taxon>
        <taxon>Palaeoheterodonta</taxon>
        <taxon>Unionida</taxon>
        <taxon>Unionoidea</taxon>
        <taxon>Unionidae</taxon>
        <taxon>Unioninae</taxon>
        <taxon>Sinanodonta</taxon>
    </lineage>
</organism>
<evidence type="ECO:0000313" key="5">
    <source>
        <dbReference type="EMBL" id="KAL3862692.1"/>
    </source>
</evidence>
<dbReference type="InterPro" id="IPR036396">
    <property type="entry name" value="Cyt_P450_sf"/>
</dbReference>
<evidence type="ECO:0008006" key="7">
    <source>
        <dbReference type="Google" id="ProtNLM"/>
    </source>
</evidence>
<evidence type="ECO:0000256" key="3">
    <source>
        <dbReference type="ARBA" id="ARBA00023004"/>
    </source>
</evidence>
<dbReference type="Proteomes" id="UP001634394">
    <property type="component" value="Unassembled WGS sequence"/>
</dbReference>
<keyword evidence="4" id="KW-0812">Transmembrane</keyword>
<dbReference type="PANTHER" id="PTHR24300">
    <property type="entry name" value="CYTOCHROME P450 508A4-RELATED"/>
    <property type="match status" value="1"/>
</dbReference>
<protein>
    <recommendedName>
        <fullName evidence="7">Cytochrome P450</fullName>
    </recommendedName>
</protein>
<dbReference type="InterPro" id="IPR050182">
    <property type="entry name" value="Cytochrome_P450_fam2"/>
</dbReference>
<keyword evidence="2" id="KW-0479">Metal-binding</keyword>
<comment type="caution">
    <text evidence="5">The sequence shown here is derived from an EMBL/GenBank/DDBJ whole genome shotgun (WGS) entry which is preliminary data.</text>
</comment>
<evidence type="ECO:0000313" key="6">
    <source>
        <dbReference type="Proteomes" id="UP001634394"/>
    </source>
</evidence>
<dbReference type="InterPro" id="IPR001128">
    <property type="entry name" value="Cyt_P450"/>
</dbReference>
<dbReference type="PRINTS" id="PR00463">
    <property type="entry name" value="EP450I"/>
</dbReference>
<dbReference type="Pfam" id="PF00067">
    <property type="entry name" value="p450"/>
    <property type="match status" value="1"/>
</dbReference>
<dbReference type="EMBL" id="JBJQND010000011">
    <property type="protein sequence ID" value="KAL3862692.1"/>
    <property type="molecule type" value="Genomic_DNA"/>
</dbReference>
<evidence type="ECO:0000256" key="4">
    <source>
        <dbReference type="SAM" id="Phobius"/>
    </source>
</evidence>
<gene>
    <name evidence="5" type="ORF">ACJMK2_008645</name>
</gene>
<reference evidence="5 6" key="1">
    <citation type="submission" date="2024-11" db="EMBL/GenBank/DDBJ databases">
        <title>Chromosome-level genome assembly of the freshwater bivalve Anodonta woodiana.</title>
        <authorList>
            <person name="Chen X."/>
        </authorList>
    </citation>
    <scope>NUCLEOTIDE SEQUENCE [LARGE SCALE GENOMIC DNA]</scope>
    <source>
        <strain evidence="5">MN2024</strain>
        <tissue evidence="5">Gills</tissue>
    </source>
</reference>
<dbReference type="GO" id="GO:0046872">
    <property type="term" value="F:metal ion binding"/>
    <property type="evidence" value="ECO:0007669"/>
    <property type="project" value="UniProtKB-KW"/>
</dbReference>
<comment type="similarity">
    <text evidence="1">Belongs to the cytochrome P450 family.</text>
</comment>
<dbReference type="PANTHER" id="PTHR24300:SF403">
    <property type="entry name" value="CYTOCHROME P450 306A1"/>
    <property type="match status" value="1"/>
</dbReference>
<evidence type="ECO:0000256" key="1">
    <source>
        <dbReference type="ARBA" id="ARBA00010617"/>
    </source>
</evidence>
<dbReference type="AlphaFoldDB" id="A0ABD3VMH8"/>
<evidence type="ECO:0000256" key="2">
    <source>
        <dbReference type="ARBA" id="ARBA00022723"/>
    </source>
</evidence>
<sequence>MSPLLFGIDIISTSLGLLLTCLAIMFLRQRYHYRLPPGPAWIPLVGNIREMTSGPDIRIHLRRLHKKYGDIYTLYLGPCPTIVVCGYDAIREIFIKRGVEFSDRPAASLQMILLNGGKGIMSVSGDIWKQQRKFILVTLKMFGFGRSKLENKIQTEVKFFLSEI</sequence>
<dbReference type="SUPFAM" id="SSF48264">
    <property type="entry name" value="Cytochrome P450"/>
    <property type="match status" value="1"/>
</dbReference>
<keyword evidence="6" id="KW-1185">Reference proteome</keyword>
<proteinExistence type="inferred from homology"/>
<dbReference type="Gene3D" id="1.10.630.10">
    <property type="entry name" value="Cytochrome P450"/>
    <property type="match status" value="1"/>
</dbReference>